<evidence type="ECO:0000259" key="6">
    <source>
        <dbReference type="PROSITE" id="PS50600"/>
    </source>
</evidence>
<evidence type="ECO:0000256" key="1">
    <source>
        <dbReference type="ARBA" id="ARBA00005234"/>
    </source>
</evidence>
<feature type="compositionally biased region" description="Polar residues" evidence="5">
    <location>
        <begin position="540"/>
        <end position="558"/>
    </location>
</feature>
<dbReference type="PROSITE" id="PS50600">
    <property type="entry name" value="ULP_PROTEASE"/>
    <property type="match status" value="1"/>
</dbReference>
<feature type="region of interest" description="Disordered" evidence="5">
    <location>
        <begin position="1254"/>
        <end position="1337"/>
    </location>
</feature>
<feature type="compositionally biased region" description="Basic and acidic residues" evidence="5">
    <location>
        <begin position="2039"/>
        <end position="2051"/>
    </location>
</feature>
<dbReference type="PANTHER" id="PTHR46468:SF1">
    <property type="entry name" value="SENTRIN-SPECIFIC PROTEASE 8"/>
    <property type="match status" value="1"/>
</dbReference>
<dbReference type="Gene3D" id="3.40.395.10">
    <property type="entry name" value="Adenoviral Proteinase, Chain A"/>
    <property type="match status" value="1"/>
</dbReference>
<feature type="compositionally biased region" description="Basic and acidic residues" evidence="5">
    <location>
        <begin position="2003"/>
        <end position="2029"/>
    </location>
</feature>
<feature type="compositionally biased region" description="Basic and acidic residues" evidence="5">
    <location>
        <begin position="981"/>
        <end position="995"/>
    </location>
</feature>
<sequence length="2051" mass="226638">MPPKKSGRKSAPALSLDEQMQVAIEKLSAVLSKADKTKGLVKVPSAILQAIGKLLKAHREQKKTIDQGCVYEFANSLDDGDHDNICKYFGPETFSIILQIILQMGASKEAERGLHLLGASLFQATKDHDNSDDFMVMKDKIGILCLVQLVNFFVHGDKNYGMQRWAGLLCIQLVSDCESNRTKLENIPEDFRRGIGRKVLEETDEILRVIYALLIRAMTDEGTPVEQFYPEDYPVDAFADFPLSSQDNVGWGVRFQEYIDTVFDKTGLESPDLIGELFFAASVHLTPGGSLGARHHNNMVFVEDDSVTFLAPCRDGHFDSILEIPKHFIKSLTFEMVHNSQTNSHRVVIHFREPSEMEDDMEACYMDSKAVQLNTVAFSIESNSKRGFEKAVTVGQDHIDVFNADESQHNTMGKTKKVVIEELGESQKRPRIASQADLGASNDIYDLQESQQVLMSNQGASPAQAASATSVRFEDVASKTNVHETAMEDLHEDEEDDLYSSSPKMQQQKAASPEVRTVIPAAPRGRKPIKPKAKAPIVTGRSSLGSQLTAASSRSQITEKGPTKDHGTQSQNLKAGIAKTGTATTKSALSTTSANRGAKRIPSLKKSTKAIAEKPAPMKAAASTAARLENVPVVQANDPAYDFSDGTGAHDASTPQEEPSTKLNKAKTKAIASQSELEVHTTDSTSAPPHKRYGLHKPGSNDRKSVIEPIKTSKNGKKLPGSKTTQSQAKETEPQPSKAKKRQSAPATLPAMRHSQRAAASKAKDKMQGADDSHDEEEVQSVSPEQSKPKGAENKKTTAKIQKPAKIPASKNVPATNKSPSVSKDQDMYELQAEDASYLGLASETSPVRDQDQNANLYDASPKRSKRAEAPAKISKKLASSAVTGPEKARDSGVDLANKLNNSLGFMDSDSEKKDEPRNSHPGKSAALKGKRGPREPPKIQKIAGKAAAAQLTDDDAEAEPVDQQAVMNVEPFDQNDEVEVDRQNESPVESEKTRSHANVNESVAVSLIALVPGDLPTPLVEAPVPDEDFEDEPPSSIVQETIQTEKTTQDLKNLVQDLQQQLDLMQSSRNGLDTAPEISDDVAPKQVTITETRQVEVVEDPPKKRKSTTYTQTQEVQAVEKKRKTPTENNVPMKRRRIEDVGSPDAQDQVTDPEPAKVATAVSKTSRKSKPASPMPTRRSPRLAEKSIRPAAELRSPSPRIASVIKEPSRKPQVINFSSKGPQNQGFSSAIKPIKSNDEVVVVEAFEVASPVELPVADLKRKREKATLPENVGPPKKKLNSSPTHDELNNEDLGPVAHGSSPATRVTTKPNPLRQRQISKSSSQPSRVDRNGSPIAVDNTIDHIRKLRKSLGPDQAQNLPRHHEKLPVDVTEIPDERPRPRRGSGIFGPKIALGNRSKLRPSSPGEPNSRYVLYGESRGVYTDVDTNKVVKEQKDLVDPFMAGGRRSSGFIDRLQSSATKDVAAEKRKRKSRIDSHESNFAQSIPAGKLHSNMEARLPVLPREKVHNDVRPTLEPIHRPERVKKHVLEVSSPSDMTTGTSYESQPSDAGRTPLEEITRAAEAWNLAVRPHYHPALQASHRIADELVVRMAAEEDKLDLLVGQYKENGTKILDNLGKKREIQRGAIDQNLEQKKSELASVYTESRRDMMDAEQGMREDSTEKSQDKYREWQKRARPPGPRLELEDPSFDSRGNNPVQDDDNNITKNKKTLRLRLLRDHLRLIPLLLSPPTPILPLRIPLSASRPISYVQQPYPTNPEKRLNNERGTAHADTMGRDGFHPFKGRVSKHFGDSLAPDDAYLSYYDIRLTKEDVDTLKNDWLTDNTIAFWEEYLEREELRKYPSSHIVLLRPSMAFMLMQTPDPLTLKDALPNFTRTTHIFLPINDARNVSVAEGGSHWSLLLVSVIDGVAFHYDSLSPSNYNEAMLATNKISILLGRPLRFMNLEDSPQQENSSDCGVYVCIQMRHLLLKRLLSANAKEKVSMSMGGKLVDANGGRKEMLKTIEGFRKEGERRRSPSFDTDSSHFRMDDSRSSSPFGKSGGKTDSRSPPRIDS</sequence>
<feature type="compositionally biased region" description="Basic and acidic residues" evidence="5">
    <location>
        <begin position="910"/>
        <end position="919"/>
    </location>
</feature>
<feature type="region of interest" description="Disordered" evidence="5">
    <location>
        <begin position="1637"/>
        <end position="1703"/>
    </location>
</feature>
<gene>
    <name evidence="7" type="ORF">VTL71DRAFT_11978</name>
</gene>
<dbReference type="EMBL" id="JAZHXI010000004">
    <property type="protein sequence ID" value="KAL2072635.1"/>
    <property type="molecule type" value="Genomic_DNA"/>
</dbReference>
<accession>A0ABR4CRQ5</accession>
<organism evidence="7 8">
    <name type="scientific">Oculimacula yallundae</name>
    <dbReference type="NCBI Taxonomy" id="86028"/>
    <lineage>
        <taxon>Eukaryota</taxon>
        <taxon>Fungi</taxon>
        <taxon>Dikarya</taxon>
        <taxon>Ascomycota</taxon>
        <taxon>Pezizomycotina</taxon>
        <taxon>Leotiomycetes</taxon>
        <taxon>Helotiales</taxon>
        <taxon>Ploettnerulaceae</taxon>
        <taxon>Oculimacula</taxon>
    </lineage>
</organism>
<feature type="domain" description="Ubiquitin-like protease family profile" evidence="6">
    <location>
        <begin position="1804"/>
        <end position="1965"/>
    </location>
</feature>
<feature type="region of interest" description="Disordered" evidence="5">
    <location>
        <begin position="491"/>
        <end position="601"/>
    </location>
</feature>
<feature type="region of interest" description="Disordered" evidence="5">
    <location>
        <begin position="2003"/>
        <end position="2051"/>
    </location>
</feature>
<dbReference type="InterPro" id="IPR038765">
    <property type="entry name" value="Papain-like_cys_pep_sf"/>
</dbReference>
<feature type="compositionally biased region" description="Basic residues" evidence="5">
    <location>
        <begin position="524"/>
        <end position="533"/>
    </location>
</feature>
<feature type="region of interest" description="Disordered" evidence="5">
    <location>
        <begin position="639"/>
        <end position="998"/>
    </location>
</feature>
<feature type="compositionally biased region" description="Polar residues" evidence="5">
    <location>
        <begin position="1216"/>
        <end position="1229"/>
    </location>
</feature>
<feature type="compositionally biased region" description="Basic and acidic residues" evidence="5">
    <location>
        <begin position="762"/>
        <end position="772"/>
    </location>
</feature>
<feature type="region of interest" description="Disordered" evidence="5">
    <location>
        <begin position="1532"/>
        <end position="1551"/>
    </location>
</feature>
<keyword evidence="2" id="KW-0645">Protease</keyword>
<dbReference type="InterPro" id="IPR044613">
    <property type="entry name" value="Nep1/2-like"/>
</dbReference>
<comment type="similarity">
    <text evidence="1">Belongs to the peptidase C48 family.</text>
</comment>
<keyword evidence="3" id="KW-0378">Hydrolase</keyword>
<reference evidence="7 8" key="1">
    <citation type="journal article" date="2024" name="Commun. Biol.">
        <title>Comparative genomic analysis of thermophilic fungi reveals convergent evolutionary adaptations and gene losses.</title>
        <authorList>
            <person name="Steindorff A.S."/>
            <person name="Aguilar-Pontes M.V."/>
            <person name="Robinson A.J."/>
            <person name="Andreopoulos B."/>
            <person name="LaButti K."/>
            <person name="Kuo A."/>
            <person name="Mondo S."/>
            <person name="Riley R."/>
            <person name="Otillar R."/>
            <person name="Haridas S."/>
            <person name="Lipzen A."/>
            <person name="Grimwood J."/>
            <person name="Schmutz J."/>
            <person name="Clum A."/>
            <person name="Reid I.D."/>
            <person name="Moisan M.C."/>
            <person name="Butler G."/>
            <person name="Nguyen T.T.M."/>
            <person name="Dewar K."/>
            <person name="Conant G."/>
            <person name="Drula E."/>
            <person name="Henrissat B."/>
            <person name="Hansel C."/>
            <person name="Singer S."/>
            <person name="Hutchinson M.I."/>
            <person name="de Vries R.P."/>
            <person name="Natvig D.O."/>
            <person name="Powell A.J."/>
            <person name="Tsang A."/>
            <person name="Grigoriev I.V."/>
        </authorList>
    </citation>
    <scope>NUCLEOTIDE SEQUENCE [LARGE SCALE GENOMIC DNA]</scope>
    <source>
        <strain evidence="7 8">CBS 494.80</strain>
    </source>
</reference>
<feature type="compositionally biased region" description="Low complexity" evidence="5">
    <location>
        <begin position="573"/>
        <end position="594"/>
    </location>
</feature>
<evidence type="ECO:0000313" key="7">
    <source>
        <dbReference type="EMBL" id="KAL2072635.1"/>
    </source>
</evidence>
<keyword evidence="8" id="KW-1185">Reference proteome</keyword>
<evidence type="ECO:0000256" key="4">
    <source>
        <dbReference type="ARBA" id="ARBA00022807"/>
    </source>
</evidence>
<feature type="compositionally biased region" description="Basic and acidic residues" evidence="5">
    <location>
        <begin position="1259"/>
        <end position="1268"/>
    </location>
</feature>
<proteinExistence type="inferred from homology"/>
<name>A0ABR4CRQ5_9HELO</name>
<feature type="region of interest" description="Disordered" evidence="5">
    <location>
        <begin position="1093"/>
        <end position="1235"/>
    </location>
</feature>
<feature type="region of interest" description="Disordered" evidence="5">
    <location>
        <begin position="1458"/>
        <end position="1489"/>
    </location>
</feature>
<dbReference type="Pfam" id="PF02902">
    <property type="entry name" value="Peptidase_C48"/>
    <property type="match status" value="1"/>
</dbReference>
<feature type="compositionally biased region" description="Polar residues" evidence="5">
    <location>
        <begin position="813"/>
        <end position="823"/>
    </location>
</feature>
<evidence type="ECO:0000256" key="2">
    <source>
        <dbReference type="ARBA" id="ARBA00022670"/>
    </source>
</evidence>
<dbReference type="SUPFAM" id="SSF54001">
    <property type="entry name" value="Cysteine proteinases"/>
    <property type="match status" value="1"/>
</dbReference>
<keyword evidence="4" id="KW-0788">Thiol protease</keyword>
<evidence type="ECO:0000256" key="5">
    <source>
        <dbReference type="SAM" id="MobiDB-lite"/>
    </source>
</evidence>
<evidence type="ECO:0000256" key="3">
    <source>
        <dbReference type="ARBA" id="ARBA00022801"/>
    </source>
</evidence>
<feature type="compositionally biased region" description="Low complexity" evidence="5">
    <location>
        <begin position="940"/>
        <end position="951"/>
    </location>
</feature>
<feature type="compositionally biased region" description="Polar residues" evidence="5">
    <location>
        <begin position="499"/>
        <end position="510"/>
    </location>
</feature>
<feature type="compositionally biased region" description="Polar residues" evidence="5">
    <location>
        <begin position="653"/>
        <end position="663"/>
    </location>
</feature>
<feature type="compositionally biased region" description="Basic and acidic residues" evidence="5">
    <location>
        <begin position="1094"/>
        <end position="1103"/>
    </location>
</feature>
<protein>
    <recommendedName>
        <fullName evidence="6">Ubiquitin-like protease family profile domain-containing protein</fullName>
    </recommendedName>
</protein>
<feature type="compositionally biased region" description="Basic and acidic residues" evidence="5">
    <location>
        <begin position="1643"/>
        <end position="1672"/>
    </location>
</feature>
<dbReference type="Proteomes" id="UP001595075">
    <property type="component" value="Unassembled WGS sequence"/>
</dbReference>
<dbReference type="PANTHER" id="PTHR46468">
    <property type="entry name" value="SENTRIN-SPECIFIC PROTEASE 8"/>
    <property type="match status" value="1"/>
</dbReference>
<feature type="compositionally biased region" description="Polar residues" evidence="5">
    <location>
        <begin position="1302"/>
        <end position="1327"/>
    </location>
</feature>
<comment type="caution">
    <text evidence="7">The sequence shown here is derived from an EMBL/GenBank/DDBJ whole genome shotgun (WGS) entry which is preliminary data.</text>
</comment>
<feature type="region of interest" description="Disordered" evidence="5">
    <location>
        <begin position="1374"/>
        <end position="1411"/>
    </location>
</feature>
<dbReference type="InterPro" id="IPR003653">
    <property type="entry name" value="Peptidase_C48_C"/>
</dbReference>
<feature type="compositionally biased region" description="Basic and acidic residues" evidence="5">
    <location>
        <begin position="787"/>
        <end position="796"/>
    </location>
</feature>
<feature type="compositionally biased region" description="Polar residues" evidence="5">
    <location>
        <begin position="671"/>
        <end position="687"/>
    </location>
</feature>
<evidence type="ECO:0000313" key="8">
    <source>
        <dbReference type="Proteomes" id="UP001595075"/>
    </source>
</evidence>
<feature type="compositionally biased region" description="Polar residues" evidence="5">
    <location>
        <begin position="1532"/>
        <end position="1547"/>
    </location>
</feature>